<dbReference type="GO" id="GO:0019005">
    <property type="term" value="C:SCF ubiquitin ligase complex"/>
    <property type="evidence" value="ECO:0007669"/>
    <property type="project" value="TreeGrafter"/>
</dbReference>
<dbReference type="SUPFAM" id="SSF52047">
    <property type="entry name" value="RNI-like"/>
    <property type="match status" value="1"/>
</dbReference>
<evidence type="ECO:0000256" key="1">
    <source>
        <dbReference type="SAM" id="SignalP"/>
    </source>
</evidence>
<proteinExistence type="predicted"/>
<reference evidence="2" key="1">
    <citation type="submission" date="2021-01" db="EMBL/GenBank/DDBJ databases">
        <authorList>
            <person name="Corre E."/>
            <person name="Pelletier E."/>
            <person name="Niang G."/>
            <person name="Scheremetjew M."/>
            <person name="Finn R."/>
            <person name="Kale V."/>
            <person name="Holt S."/>
            <person name="Cochrane G."/>
            <person name="Meng A."/>
            <person name="Brown T."/>
            <person name="Cohen L."/>
        </authorList>
    </citation>
    <scope>NUCLEOTIDE SEQUENCE</scope>
    <source>
        <strain evidence="2">CCAP 955/1</strain>
    </source>
</reference>
<dbReference type="EMBL" id="HBIC01050659">
    <property type="protein sequence ID" value="CAE0297046.1"/>
    <property type="molecule type" value="Transcribed_RNA"/>
</dbReference>
<feature type="chain" id="PRO_5031203456" evidence="1">
    <location>
        <begin position="19"/>
        <end position="534"/>
    </location>
</feature>
<organism evidence="2">
    <name type="scientific">Spumella elongata</name>
    <dbReference type="NCBI Taxonomy" id="89044"/>
    <lineage>
        <taxon>Eukaryota</taxon>
        <taxon>Sar</taxon>
        <taxon>Stramenopiles</taxon>
        <taxon>Ochrophyta</taxon>
        <taxon>Chrysophyceae</taxon>
        <taxon>Chromulinales</taxon>
        <taxon>Chromulinaceae</taxon>
        <taxon>Spumella</taxon>
    </lineage>
</organism>
<dbReference type="GO" id="GO:0031146">
    <property type="term" value="P:SCF-dependent proteasomal ubiquitin-dependent protein catabolic process"/>
    <property type="evidence" value="ECO:0007669"/>
    <property type="project" value="TreeGrafter"/>
</dbReference>
<feature type="signal peptide" evidence="1">
    <location>
        <begin position="1"/>
        <end position="18"/>
    </location>
</feature>
<dbReference type="AlphaFoldDB" id="A0A7S3MEM7"/>
<name>A0A7S3MEM7_9STRA</name>
<keyword evidence="1" id="KW-0732">Signal</keyword>
<dbReference type="PANTHER" id="PTHR13318:SF105">
    <property type="entry name" value="F-BOX_LRR-REPEAT PROTEIN 3"/>
    <property type="match status" value="1"/>
</dbReference>
<dbReference type="PANTHER" id="PTHR13318">
    <property type="entry name" value="PARTNER OF PAIRED, ISOFORM B-RELATED"/>
    <property type="match status" value="1"/>
</dbReference>
<protein>
    <submittedName>
        <fullName evidence="2">Uncharacterized protein</fullName>
    </submittedName>
</protein>
<sequence>MIHFAMTISACDVFLTLASSLQVDILVNWLSLMDVGRLDSAICATRHRDLLLSVFKEEFCVFQEASKVNSDQILWINRRRIKLADVWLPRDFDSIDALALFFQVTGKYLQRLNASSIFLSQEMTEDNIREKLTMLAICINLQQLQLRSVDFKSVDLGPLLSTYPQLENLDLSFCKNVGGEILFDITNRVNNLRTLDIHQCKICGEVNLALVSDNHQIQKLYLSIAKESPNMAALPLHCKALRALYVKSILLNDVSTVLSHCPALRVLSASVDTTSSPRLTTETADILISLIQKLLCLHLDYGYKNILEDEHVLRLIAQCPNLKALIVTSTYVSSTIESIFDAAMQIPSVNLSVHQLNTLYVESIPATTLQRILSFCPHLTTFAFTGTLIIANSHDLMLTIGQSTITSLFLYSYNHIYSTDILLLRNLSRLTLRCCSLTDLIVVGLVNQNPHLRVLSLTDSPNLTKNCILYIIKNCKYLEEFEFDSENPYIHFSRREGVEKNTRLQTELIQFFRPNLKKLYIHLVEQSGNSYYYN</sequence>
<accession>A0A7S3MEM7</accession>
<dbReference type="Gene3D" id="3.80.10.10">
    <property type="entry name" value="Ribonuclease Inhibitor"/>
    <property type="match status" value="2"/>
</dbReference>
<dbReference type="InterPro" id="IPR032675">
    <property type="entry name" value="LRR_dom_sf"/>
</dbReference>
<gene>
    <name evidence="2" type="ORF">SELO1098_LOCUS25900</name>
</gene>
<evidence type="ECO:0000313" key="2">
    <source>
        <dbReference type="EMBL" id="CAE0297046.1"/>
    </source>
</evidence>